<dbReference type="OrthoDB" id="835341at2"/>
<accession>A0A326RS74</accession>
<evidence type="ECO:0000259" key="1">
    <source>
        <dbReference type="Pfam" id="PF13349"/>
    </source>
</evidence>
<dbReference type="PANTHER" id="PTHR34094">
    <property type="match status" value="1"/>
</dbReference>
<dbReference type="AlphaFoldDB" id="A0A326RS74"/>
<protein>
    <submittedName>
        <fullName evidence="2">Putative adhesin</fullName>
    </submittedName>
</protein>
<proteinExistence type="predicted"/>
<dbReference type="EMBL" id="QKTX01000010">
    <property type="protein sequence ID" value="PZV81558.1"/>
    <property type="molecule type" value="Genomic_DNA"/>
</dbReference>
<dbReference type="PROSITE" id="PS51257">
    <property type="entry name" value="PROKAR_LIPOPROTEIN"/>
    <property type="match status" value="1"/>
</dbReference>
<keyword evidence="3" id="KW-1185">Reference proteome</keyword>
<reference evidence="2 3" key="1">
    <citation type="submission" date="2018-06" db="EMBL/GenBank/DDBJ databases">
        <title>Genomic Encyclopedia of Archaeal and Bacterial Type Strains, Phase II (KMG-II): from individual species to whole genera.</title>
        <authorList>
            <person name="Goeker M."/>
        </authorList>
    </citation>
    <scope>NUCLEOTIDE SEQUENCE [LARGE SCALE GENOMIC DNA]</scope>
    <source>
        <strain evidence="2 3">T4</strain>
    </source>
</reference>
<evidence type="ECO:0000313" key="3">
    <source>
        <dbReference type="Proteomes" id="UP000248917"/>
    </source>
</evidence>
<feature type="domain" description="DUF4097" evidence="1">
    <location>
        <begin position="43"/>
        <end position="225"/>
    </location>
</feature>
<name>A0A326RS74_9BACT</name>
<organism evidence="2 3">
    <name type="scientific">Algoriphagus aquaeductus</name>
    <dbReference type="NCBI Taxonomy" id="475299"/>
    <lineage>
        <taxon>Bacteria</taxon>
        <taxon>Pseudomonadati</taxon>
        <taxon>Bacteroidota</taxon>
        <taxon>Cytophagia</taxon>
        <taxon>Cytophagales</taxon>
        <taxon>Cyclobacteriaceae</taxon>
        <taxon>Algoriphagus</taxon>
    </lineage>
</organism>
<dbReference type="PANTHER" id="PTHR34094:SF1">
    <property type="entry name" value="PROTEIN FAM185A"/>
    <property type="match status" value="1"/>
</dbReference>
<gene>
    <name evidence="2" type="ORF">CLV31_11090</name>
</gene>
<dbReference type="RefSeq" id="WP_111393544.1">
    <property type="nucleotide sequence ID" value="NZ_QKTX01000010.1"/>
</dbReference>
<evidence type="ECO:0000313" key="2">
    <source>
        <dbReference type="EMBL" id="PZV81558.1"/>
    </source>
</evidence>
<dbReference type="Proteomes" id="UP000248917">
    <property type="component" value="Unassembled WGS sequence"/>
</dbReference>
<sequence>MKNLSVPNSAGILSFCASALLLLSSCEREMELIQTIDEDFSGIQRIDIESGFLQVNYEAKSGQTMVSLDGMVESTREGSYRVDYSVTGNTLLIKLDKKGRFGGGNHRGTINLSGPRNLDLNINAGSGKSQVSGIEFPNLDITSGSGGILVTNVKAPSIQLKAGSGTVEGYNLVGNVNIEVSSGRVEIDQMAGNLKIVASSGNVGVKRLAGKLNTELSSGNLEMATITEIESLKVSSGNMTGTGVGLGPKTNLVSSSGKISIQTPSNLRAYNYDIQAGSGKVTVGQSSSTGSIKIDNGAPHTIKGSVSSGSIEIRN</sequence>
<dbReference type="InterPro" id="IPR025164">
    <property type="entry name" value="Toastrack_DUF4097"/>
</dbReference>
<dbReference type="Pfam" id="PF13349">
    <property type="entry name" value="DUF4097"/>
    <property type="match status" value="1"/>
</dbReference>
<comment type="caution">
    <text evidence="2">The sequence shown here is derived from an EMBL/GenBank/DDBJ whole genome shotgun (WGS) entry which is preliminary data.</text>
</comment>